<dbReference type="InterPro" id="IPR017871">
    <property type="entry name" value="ABC_transporter-like_CS"/>
</dbReference>
<dbReference type="SMART" id="SM00382">
    <property type="entry name" value="AAA"/>
    <property type="match status" value="1"/>
</dbReference>
<dbReference type="EC" id="3.6.3.30" evidence="9"/>
<dbReference type="InterPro" id="IPR027417">
    <property type="entry name" value="P-loop_NTPase"/>
</dbReference>
<evidence type="ECO:0000256" key="7">
    <source>
        <dbReference type="SAM" id="Phobius"/>
    </source>
</evidence>
<dbReference type="HOGENOM" id="CLU_379132_0_0_1"/>
<evidence type="ECO:0000313" key="9">
    <source>
        <dbReference type="EMBL" id="EEC14592.1"/>
    </source>
</evidence>
<dbReference type="CDD" id="cd03263">
    <property type="entry name" value="ABC_subfamily_A"/>
    <property type="match status" value="1"/>
</dbReference>
<dbReference type="EMBL" id="ABJB010007610">
    <property type="status" value="NOT_ANNOTATED_CDS"/>
    <property type="molecule type" value="Genomic_DNA"/>
</dbReference>
<dbReference type="Proteomes" id="UP000001555">
    <property type="component" value="Unassembled WGS sequence"/>
</dbReference>
<dbReference type="EMBL" id="ABJB010029113">
    <property type="status" value="NOT_ANNOTATED_CDS"/>
    <property type="molecule type" value="Genomic_DNA"/>
</dbReference>
<dbReference type="PROSITE" id="PS00211">
    <property type="entry name" value="ABC_TRANSPORTER_1"/>
    <property type="match status" value="1"/>
</dbReference>
<dbReference type="VEuPathDB" id="VectorBase:ISCP_001528"/>
<keyword evidence="9" id="KW-0378">Hydrolase</keyword>
<dbReference type="GO" id="GO:0140359">
    <property type="term" value="F:ABC-type transporter activity"/>
    <property type="evidence" value="ECO:0007669"/>
    <property type="project" value="InterPro"/>
</dbReference>
<dbReference type="Pfam" id="PF00005">
    <property type="entry name" value="ABC_tran"/>
    <property type="match status" value="1"/>
</dbReference>
<name>B7Q6X0_IXOSC</name>
<dbReference type="OrthoDB" id="6493171at2759"/>
<dbReference type="InterPro" id="IPR026082">
    <property type="entry name" value="ABCA"/>
</dbReference>
<dbReference type="PaxDb" id="6945-B7Q6X0"/>
<accession>B7Q6X0</accession>
<dbReference type="EMBL" id="DS870609">
    <property type="protein sequence ID" value="EEC14592.1"/>
    <property type="molecule type" value="Genomic_DNA"/>
</dbReference>
<dbReference type="PANTHER" id="PTHR19229">
    <property type="entry name" value="ATP-BINDING CASSETTE TRANSPORTER SUBFAMILY A ABCA"/>
    <property type="match status" value="1"/>
</dbReference>
<dbReference type="PROSITE" id="PS50893">
    <property type="entry name" value="ABC_TRANSPORTER_2"/>
    <property type="match status" value="1"/>
</dbReference>
<dbReference type="EMBL" id="ABJB010676484">
    <property type="status" value="NOT_ANNOTATED_CDS"/>
    <property type="molecule type" value="Genomic_DNA"/>
</dbReference>
<proteinExistence type="predicted"/>
<evidence type="ECO:0000259" key="8">
    <source>
        <dbReference type="PROSITE" id="PS50893"/>
    </source>
</evidence>
<keyword evidence="3" id="KW-0547">Nucleotide-binding</keyword>
<dbReference type="InParanoid" id="B7Q6X0"/>
<dbReference type="Pfam" id="PF12698">
    <property type="entry name" value="ABC2_membrane_3"/>
    <property type="match status" value="1"/>
</dbReference>
<dbReference type="InterPro" id="IPR013525">
    <property type="entry name" value="ABC2_TM"/>
</dbReference>
<dbReference type="GO" id="GO:0016887">
    <property type="term" value="F:ATP hydrolysis activity"/>
    <property type="evidence" value="ECO:0007669"/>
    <property type="project" value="InterPro"/>
</dbReference>
<dbReference type="STRING" id="6945.B7Q6X0"/>
<dbReference type="EMBL" id="ABJB010935275">
    <property type="status" value="NOT_ANNOTATED_CDS"/>
    <property type="molecule type" value="Genomic_DNA"/>
</dbReference>
<evidence type="ECO:0000256" key="1">
    <source>
        <dbReference type="ARBA" id="ARBA00004141"/>
    </source>
</evidence>
<evidence type="ECO:0000256" key="3">
    <source>
        <dbReference type="ARBA" id="ARBA00022741"/>
    </source>
</evidence>
<evidence type="ECO:0000313" key="10">
    <source>
        <dbReference type="EnsemblMetazoa" id="ISCW010641-PA"/>
    </source>
</evidence>
<sequence>MPLKLGSDVFAACDNATAIPDIDDEDNDTVSSDLQVKVYRKRMAELRALRQFKGRIVCVRFGDDTDAKSPNLEYTLHFFVSSISNDFLKLNRPTNFFLPGTDSNDAELLDKLHGVQIRINRAHLELQNEQHTWNPTWNYTTYQRLMPIPEFPTEPQHYRPGVVVAAIALVWLFFRHLANLTRETSSGLKASVPSVPGERALELQCVMGLSDAVYWIGHYLSFLVLILAESLIVLVYMVTIKQSDLGVVFLENTAVSLLLAAFLICCLLLPLLILLLSCVSPKGVYASLLGLAFYLVLPFIQLDAISWIHGGVGDYIFFGRSTKLLSCIFPQLGICLVLQGISLENDYIGNAGWGIIGKRALGLDNVTIFEIWLVMVSSGLGVVVLIWYLTRPSYWSPPAPVRTAENLTANHNPNHFERAPNDAEPVIVTRDLIKNFWTTKALDGVDLEMYESQITVLLGHNGAGKSTLMNILTGMLKPSGGVALVCGYDIVKNTTHARKSLGFCQQGDVFFTDLTTWEHVVYFAKLKGLGRTQAKTQARDTLTAVGLDSKLNDLPEKLSGGMKRRLFIAMAVVSSPKVVLLDEPTAGLDPENKREVWDLLLGMRAKTTLIISTHDMDEADVLADRIVVMAEGRALCSGSPAFLKKAYGVGYQLRILKKPGTFALLTVVNIIKTTAPNAEEKEKQNEVIVALNTLSHRGFISMFKELELHQSSLGIGAIGVTVATMRDVYVK</sequence>
<evidence type="ECO:0000256" key="4">
    <source>
        <dbReference type="ARBA" id="ARBA00022840"/>
    </source>
</evidence>
<dbReference type="FunFam" id="3.40.50.300:FF:000436">
    <property type="entry name" value="ATP binding cassette subfamily A member 9"/>
    <property type="match status" value="1"/>
</dbReference>
<feature type="transmembrane region" description="Helical" evidence="7">
    <location>
        <begin position="212"/>
        <end position="237"/>
    </location>
</feature>
<gene>
    <name evidence="9" type="ORF">IscW_ISCW010641</name>
</gene>
<keyword evidence="2 7" id="KW-0812">Transmembrane</keyword>
<feature type="transmembrane region" description="Helical" evidence="7">
    <location>
        <begin position="288"/>
        <end position="308"/>
    </location>
</feature>
<protein>
    <submittedName>
        <fullName evidence="9 10">ABC transporter, putative</fullName>
        <ecNumber evidence="9">3.6.3.30</ecNumber>
    </submittedName>
</protein>
<keyword evidence="6 7" id="KW-0472">Membrane</keyword>
<comment type="subcellular location">
    <subcellularLocation>
        <location evidence="1">Membrane</location>
        <topology evidence="1">Multi-pass membrane protein</topology>
    </subcellularLocation>
</comment>
<evidence type="ECO:0000256" key="6">
    <source>
        <dbReference type="ARBA" id="ARBA00023136"/>
    </source>
</evidence>
<feature type="transmembrane region" description="Helical" evidence="7">
    <location>
        <begin position="257"/>
        <end position="276"/>
    </location>
</feature>
<dbReference type="InterPro" id="IPR003439">
    <property type="entry name" value="ABC_transporter-like_ATP-bd"/>
</dbReference>
<dbReference type="GO" id="GO:0005524">
    <property type="term" value="F:ATP binding"/>
    <property type="evidence" value="ECO:0007669"/>
    <property type="project" value="UniProtKB-KW"/>
</dbReference>
<dbReference type="AlphaFoldDB" id="B7Q6X0"/>
<keyword evidence="5 7" id="KW-1133">Transmembrane helix</keyword>
<keyword evidence="4" id="KW-0067">ATP-binding</keyword>
<dbReference type="PANTHER" id="PTHR19229:SF250">
    <property type="entry name" value="ABC TRANSPORTER DOMAIN-CONTAINING PROTEIN-RELATED"/>
    <property type="match status" value="1"/>
</dbReference>
<organism>
    <name type="scientific">Ixodes scapularis</name>
    <name type="common">Black-legged tick</name>
    <name type="synonym">Deer tick</name>
    <dbReference type="NCBI Taxonomy" id="6945"/>
    <lineage>
        <taxon>Eukaryota</taxon>
        <taxon>Metazoa</taxon>
        <taxon>Ecdysozoa</taxon>
        <taxon>Arthropoda</taxon>
        <taxon>Chelicerata</taxon>
        <taxon>Arachnida</taxon>
        <taxon>Acari</taxon>
        <taxon>Parasitiformes</taxon>
        <taxon>Ixodida</taxon>
        <taxon>Ixodoidea</taxon>
        <taxon>Ixodidae</taxon>
        <taxon>Ixodinae</taxon>
        <taxon>Ixodes</taxon>
    </lineage>
</organism>
<dbReference type="GO" id="GO:0016020">
    <property type="term" value="C:membrane"/>
    <property type="evidence" value="ECO:0007669"/>
    <property type="project" value="UniProtKB-SubCell"/>
</dbReference>
<evidence type="ECO:0000313" key="11">
    <source>
        <dbReference type="Proteomes" id="UP000001555"/>
    </source>
</evidence>
<keyword evidence="11" id="KW-1185">Reference proteome</keyword>
<dbReference type="Gene3D" id="3.40.50.300">
    <property type="entry name" value="P-loop containing nucleotide triphosphate hydrolases"/>
    <property type="match status" value="1"/>
</dbReference>
<evidence type="ECO:0000256" key="5">
    <source>
        <dbReference type="ARBA" id="ARBA00022989"/>
    </source>
</evidence>
<dbReference type="InterPro" id="IPR003593">
    <property type="entry name" value="AAA+_ATPase"/>
</dbReference>
<feature type="domain" description="ABC transporter" evidence="8">
    <location>
        <begin position="427"/>
        <end position="656"/>
    </location>
</feature>
<dbReference type="EMBL" id="ABJB011087746">
    <property type="status" value="NOT_ANNOTATED_CDS"/>
    <property type="molecule type" value="Genomic_DNA"/>
</dbReference>
<reference evidence="9 11" key="1">
    <citation type="submission" date="2008-03" db="EMBL/GenBank/DDBJ databases">
        <title>Annotation of Ixodes scapularis.</title>
        <authorList>
            <consortium name="Ixodes scapularis Genome Project Consortium"/>
            <person name="Caler E."/>
            <person name="Hannick L.I."/>
            <person name="Bidwell S."/>
            <person name="Joardar V."/>
            <person name="Thiagarajan M."/>
            <person name="Amedeo P."/>
            <person name="Galinsky K.J."/>
            <person name="Schobel S."/>
            <person name="Inman J."/>
            <person name="Hostetler J."/>
            <person name="Miller J."/>
            <person name="Hammond M."/>
            <person name="Megy K."/>
            <person name="Lawson D."/>
            <person name="Kodira C."/>
            <person name="Sutton G."/>
            <person name="Meyer J."/>
            <person name="Hill C.A."/>
            <person name="Birren B."/>
            <person name="Nene V."/>
            <person name="Collins F."/>
            <person name="Alarcon-Chaidez F."/>
            <person name="Wikel S."/>
            <person name="Strausberg R."/>
        </authorList>
    </citation>
    <scope>NUCLEOTIDE SEQUENCE [LARGE SCALE GENOMIC DNA]</scope>
    <source>
        <strain evidence="11">Wikel</strain>
        <strain evidence="9">Wikel colony</strain>
    </source>
</reference>
<dbReference type="SUPFAM" id="SSF52540">
    <property type="entry name" value="P-loop containing nucleoside triphosphate hydrolases"/>
    <property type="match status" value="1"/>
</dbReference>
<feature type="transmembrane region" description="Helical" evidence="7">
    <location>
        <begin position="157"/>
        <end position="174"/>
    </location>
</feature>
<dbReference type="VEuPathDB" id="VectorBase:ISCW010641"/>
<dbReference type="EnsemblMetazoa" id="ISCW010641-RA">
    <property type="protein sequence ID" value="ISCW010641-PA"/>
    <property type="gene ID" value="ISCW010641"/>
</dbReference>
<evidence type="ECO:0000256" key="2">
    <source>
        <dbReference type="ARBA" id="ARBA00022692"/>
    </source>
</evidence>
<feature type="transmembrane region" description="Helical" evidence="7">
    <location>
        <begin position="371"/>
        <end position="389"/>
    </location>
</feature>
<dbReference type="VEuPathDB" id="VectorBase:ISCI010641"/>
<reference evidence="10" key="2">
    <citation type="submission" date="2020-05" db="UniProtKB">
        <authorList>
            <consortium name="EnsemblMetazoa"/>
        </authorList>
    </citation>
    <scope>IDENTIFICATION</scope>
    <source>
        <strain evidence="10">wikel</strain>
    </source>
</reference>